<reference evidence="2 3" key="1">
    <citation type="submission" date="2011-05" db="EMBL/GenBank/DDBJ databases">
        <title>Complete sequence of Thioalkalimicrobium cyclicum ALM1.</title>
        <authorList>
            <consortium name="US DOE Joint Genome Institute"/>
            <person name="Lucas S."/>
            <person name="Han J."/>
            <person name="Lapidus A."/>
            <person name="Cheng J.-F."/>
            <person name="Goodwin L."/>
            <person name="Pitluck S."/>
            <person name="Peters L."/>
            <person name="Mikhailova N."/>
            <person name="Davenport K."/>
            <person name="Han C."/>
            <person name="Tapia R."/>
            <person name="Land M."/>
            <person name="Hauser L."/>
            <person name="Kyrpides N."/>
            <person name="Ivanova N."/>
            <person name="Pagani I."/>
            <person name="Kappler U."/>
            <person name="Woyke T."/>
        </authorList>
    </citation>
    <scope>NUCLEOTIDE SEQUENCE [LARGE SCALE GENOMIC DNA]</scope>
    <source>
        <strain evidence="3">DSM 14477 / JCM 11371 / ALM1</strain>
    </source>
</reference>
<dbReference type="EMBL" id="CP002776">
    <property type="protein sequence ID" value="AEG31720.1"/>
    <property type="molecule type" value="Genomic_DNA"/>
</dbReference>
<sequence>MQNSKQFPKAAGLLIAKVSLLSLVVSSAAAQTHAQTNPQSVAAPITQLASNAALPNLTGQFRVGDQVFVGLPSTTIRDDAFIIGRITNILDNGDYQLQVMDYVEGHDYGAFCTPVAVNTTSEYGDGWELWQDTRSLRQSNLEFVVPGDSVMPYRTGQYHYIERNNTWVVYGRWISDAPILAPERIERARNDAPNYGLEGMTDAFNLAIAHRMAFYENGWGRPYWPYETVPFLNGLLDEVEQILADDPAINDLFFAKPRDREQLNSSVRNVFLISALDKLVKDSYNQLYEDLSKADANDVARLTTRLAKLGYEPRR</sequence>
<name>F6DCY4_THICA</name>
<evidence type="ECO:0000313" key="2">
    <source>
        <dbReference type="EMBL" id="AEG31720.1"/>
    </source>
</evidence>
<accession>F6DCY4</accession>
<proteinExistence type="predicted"/>
<feature type="chain" id="PRO_5003338848" evidence="1">
    <location>
        <begin position="31"/>
        <end position="315"/>
    </location>
</feature>
<dbReference type="STRING" id="717773.Thicy_0953"/>
<protein>
    <submittedName>
        <fullName evidence="2">Uncharacterized protein</fullName>
    </submittedName>
</protein>
<evidence type="ECO:0000313" key="3">
    <source>
        <dbReference type="Proteomes" id="UP000009232"/>
    </source>
</evidence>
<organism evidence="2 3">
    <name type="scientific">Thiomicrospira cyclica (strain DSM 14477 / JCM 11371 / ALM1)</name>
    <name type="common">Thioalkalimicrobium cyclicum</name>
    <dbReference type="NCBI Taxonomy" id="717773"/>
    <lineage>
        <taxon>Bacteria</taxon>
        <taxon>Pseudomonadati</taxon>
        <taxon>Pseudomonadota</taxon>
        <taxon>Gammaproteobacteria</taxon>
        <taxon>Thiotrichales</taxon>
        <taxon>Piscirickettsiaceae</taxon>
        <taxon>Thiomicrospira</taxon>
    </lineage>
</organism>
<dbReference type="KEGG" id="tcy:Thicy_0953"/>
<feature type="signal peptide" evidence="1">
    <location>
        <begin position="1"/>
        <end position="30"/>
    </location>
</feature>
<gene>
    <name evidence="2" type="ordered locus">Thicy_0953</name>
</gene>
<keyword evidence="3" id="KW-1185">Reference proteome</keyword>
<keyword evidence="1" id="KW-0732">Signal</keyword>
<dbReference type="eggNOG" id="ENOG5033SDY">
    <property type="taxonomic scope" value="Bacteria"/>
</dbReference>
<dbReference type="RefSeq" id="WP_013835498.1">
    <property type="nucleotide sequence ID" value="NC_015581.1"/>
</dbReference>
<dbReference type="OrthoDB" id="5611508at2"/>
<evidence type="ECO:0000256" key="1">
    <source>
        <dbReference type="SAM" id="SignalP"/>
    </source>
</evidence>
<dbReference type="AlphaFoldDB" id="F6DCY4"/>
<dbReference type="HOGENOM" id="CLU_1030297_0_0_6"/>
<dbReference type="Proteomes" id="UP000009232">
    <property type="component" value="Chromosome"/>
</dbReference>